<organism evidence="3 4">
    <name type="scientific">Cinchona calisaya</name>
    <dbReference type="NCBI Taxonomy" id="153742"/>
    <lineage>
        <taxon>Eukaryota</taxon>
        <taxon>Viridiplantae</taxon>
        <taxon>Streptophyta</taxon>
        <taxon>Embryophyta</taxon>
        <taxon>Tracheophyta</taxon>
        <taxon>Spermatophyta</taxon>
        <taxon>Magnoliopsida</taxon>
        <taxon>eudicotyledons</taxon>
        <taxon>Gunneridae</taxon>
        <taxon>Pentapetalae</taxon>
        <taxon>asterids</taxon>
        <taxon>lamiids</taxon>
        <taxon>Gentianales</taxon>
        <taxon>Rubiaceae</taxon>
        <taxon>Cinchonoideae</taxon>
        <taxon>Cinchoneae</taxon>
        <taxon>Cinchona</taxon>
    </lineage>
</organism>
<proteinExistence type="predicted"/>
<feature type="domain" description="Amidase" evidence="2">
    <location>
        <begin position="54"/>
        <end position="188"/>
    </location>
</feature>
<dbReference type="InterPro" id="IPR036928">
    <property type="entry name" value="AS_sf"/>
</dbReference>
<name>A0ABD3ABE9_9GENT</name>
<dbReference type="PANTHER" id="PTHR46310">
    <property type="entry name" value="AMIDASE 1"/>
    <property type="match status" value="1"/>
</dbReference>
<protein>
    <recommendedName>
        <fullName evidence="2">Amidase domain-containing protein</fullName>
    </recommendedName>
</protein>
<evidence type="ECO:0000256" key="1">
    <source>
        <dbReference type="SAM" id="MobiDB-lite"/>
    </source>
</evidence>
<comment type="caution">
    <text evidence="3">The sequence shown here is derived from an EMBL/GenBank/DDBJ whole genome shotgun (WGS) entry which is preliminary data.</text>
</comment>
<dbReference type="PANTHER" id="PTHR46310:SF5">
    <property type="entry name" value="OUTER ENVELOPE PROTEIN 64, CHLOROPLASTIC"/>
    <property type="match status" value="1"/>
</dbReference>
<evidence type="ECO:0000313" key="3">
    <source>
        <dbReference type="EMBL" id="KAL3529130.1"/>
    </source>
</evidence>
<reference evidence="3 4" key="1">
    <citation type="submission" date="2024-11" db="EMBL/GenBank/DDBJ databases">
        <title>A near-complete genome assembly of Cinchona calisaya.</title>
        <authorList>
            <person name="Lian D.C."/>
            <person name="Zhao X.W."/>
            <person name="Wei L."/>
        </authorList>
    </citation>
    <scope>NUCLEOTIDE SEQUENCE [LARGE SCALE GENOMIC DNA]</scope>
    <source>
        <tissue evidence="3">Nenye</tissue>
    </source>
</reference>
<sequence length="188" mass="19148">MASAQANLCVLLGLGLAGILIMTKKLKKAVKADFGAFVERLQLLPPPPPPPSKAPRPLTGLTFAVSDVFDVEGSITGFGNLVWAKIHEGASQTASVVSALVEGGVSCTGKTVVEDMAFGISGENKHYDTPTNPAAPARTPGGSSSGAAEAVAANLVDFSLGIDTVGGVRIPARYCGIFGFRPSHGTVS</sequence>
<dbReference type="Gene3D" id="3.90.1300.10">
    <property type="entry name" value="Amidase signature (AS) domain"/>
    <property type="match status" value="1"/>
</dbReference>
<dbReference type="InterPro" id="IPR023631">
    <property type="entry name" value="Amidase_dom"/>
</dbReference>
<gene>
    <name evidence="3" type="ORF">ACH5RR_008452</name>
</gene>
<dbReference type="AlphaFoldDB" id="A0ABD3ABE9"/>
<accession>A0ABD3ABE9</accession>
<keyword evidence="4" id="KW-1185">Reference proteome</keyword>
<evidence type="ECO:0000259" key="2">
    <source>
        <dbReference type="Pfam" id="PF01425"/>
    </source>
</evidence>
<dbReference type="SUPFAM" id="SSF75304">
    <property type="entry name" value="Amidase signature (AS) enzymes"/>
    <property type="match status" value="1"/>
</dbReference>
<dbReference type="EMBL" id="JBJUIK010000004">
    <property type="protein sequence ID" value="KAL3529130.1"/>
    <property type="molecule type" value="Genomic_DNA"/>
</dbReference>
<dbReference type="Pfam" id="PF01425">
    <property type="entry name" value="Amidase"/>
    <property type="match status" value="1"/>
</dbReference>
<dbReference type="Proteomes" id="UP001630127">
    <property type="component" value="Unassembled WGS sequence"/>
</dbReference>
<evidence type="ECO:0000313" key="4">
    <source>
        <dbReference type="Proteomes" id="UP001630127"/>
    </source>
</evidence>
<feature type="compositionally biased region" description="Low complexity" evidence="1">
    <location>
        <begin position="129"/>
        <end position="146"/>
    </location>
</feature>
<feature type="region of interest" description="Disordered" evidence="1">
    <location>
        <begin position="127"/>
        <end position="146"/>
    </location>
</feature>